<gene>
    <name evidence="2" type="primary">ERC2</name>
    <name evidence="2" type="ORF">TR119898</name>
</gene>
<proteinExistence type="predicted"/>
<dbReference type="AlphaFoldDB" id="A0A0X3PFX1"/>
<dbReference type="InterPro" id="IPR019323">
    <property type="entry name" value="ELKS/CAST"/>
</dbReference>
<accession>A0A0X3PFX1</accession>
<sequence length="127" mass="14533">MEERDRLIRQLKSENQQNTGPSPELEKLRAEHAQCTQQIQQKQQQLETLMKQLEDQAEEILSTKIEALTAALAEKNANIALIETSGSTNASAQQAVSQLQTERDQMQKQLRQLSFARDALTEQRKMR</sequence>
<reference evidence="2" key="1">
    <citation type="submission" date="2016-01" db="EMBL/GenBank/DDBJ databases">
        <title>Reference transcriptome for the parasite Schistocephalus solidus: insights into the molecular evolution of parasitism.</title>
        <authorList>
            <person name="Hebert F.O."/>
            <person name="Grambauer S."/>
            <person name="Barber I."/>
            <person name="Landry C.R."/>
            <person name="Aubin-Horth N."/>
        </authorList>
    </citation>
    <scope>NUCLEOTIDE SEQUENCE</scope>
</reference>
<feature type="compositionally biased region" description="Basic and acidic residues" evidence="1">
    <location>
        <begin position="1"/>
        <end position="12"/>
    </location>
</feature>
<organism evidence="2">
    <name type="scientific">Schistocephalus solidus</name>
    <name type="common">Tapeworm</name>
    <dbReference type="NCBI Taxonomy" id="70667"/>
    <lineage>
        <taxon>Eukaryota</taxon>
        <taxon>Metazoa</taxon>
        <taxon>Spiralia</taxon>
        <taxon>Lophotrochozoa</taxon>
        <taxon>Platyhelminthes</taxon>
        <taxon>Cestoda</taxon>
        <taxon>Eucestoda</taxon>
        <taxon>Diphyllobothriidea</taxon>
        <taxon>Diphyllobothriidae</taxon>
        <taxon>Schistocephalus</taxon>
    </lineage>
</organism>
<name>A0A0X3PFX1_SCHSO</name>
<dbReference type="EMBL" id="GEEE01012647">
    <property type="protein sequence ID" value="JAP50578.1"/>
    <property type="molecule type" value="Transcribed_RNA"/>
</dbReference>
<dbReference type="Pfam" id="PF10174">
    <property type="entry name" value="Cast"/>
    <property type="match status" value="1"/>
</dbReference>
<evidence type="ECO:0000313" key="2">
    <source>
        <dbReference type="EMBL" id="JAP50578.1"/>
    </source>
</evidence>
<feature type="region of interest" description="Disordered" evidence="1">
    <location>
        <begin position="1"/>
        <end position="28"/>
    </location>
</feature>
<evidence type="ECO:0000256" key="1">
    <source>
        <dbReference type="SAM" id="MobiDB-lite"/>
    </source>
</evidence>
<protein>
    <submittedName>
        <fullName evidence="2">ERC protein 2</fullName>
    </submittedName>
</protein>